<evidence type="ECO:0000313" key="3">
    <source>
        <dbReference type="EMBL" id="CAG5091201.1"/>
    </source>
</evidence>
<dbReference type="InterPro" id="IPR018200">
    <property type="entry name" value="USP_CS"/>
</dbReference>
<dbReference type="InterPro" id="IPR050164">
    <property type="entry name" value="Peptidase_C19"/>
</dbReference>
<gene>
    <name evidence="3" type="ORF">OKIOD_LOCUS4471</name>
</gene>
<evidence type="ECO:0000313" key="4">
    <source>
        <dbReference type="Proteomes" id="UP001158576"/>
    </source>
</evidence>
<dbReference type="PROSITE" id="PS00973">
    <property type="entry name" value="USP_2"/>
    <property type="match status" value="1"/>
</dbReference>
<feature type="compositionally biased region" description="Basic and acidic residues" evidence="1">
    <location>
        <begin position="60"/>
        <end position="74"/>
    </location>
</feature>
<dbReference type="Gene3D" id="3.90.70.10">
    <property type="entry name" value="Cysteine proteinases"/>
    <property type="match status" value="1"/>
</dbReference>
<feature type="compositionally biased region" description="Low complexity" evidence="1">
    <location>
        <begin position="11"/>
        <end position="29"/>
    </location>
</feature>
<dbReference type="InterPro" id="IPR028889">
    <property type="entry name" value="USP"/>
</dbReference>
<feature type="compositionally biased region" description="Basic and acidic residues" evidence="1">
    <location>
        <begin position="160"/>
        <end position="175"/>
    </location>
</feature>
<dbReference type="CDD" id="cd02257">
    <property type="entry name" value="Peptidase_C19"/>
    <property type="match status" value="1"/>
</dbReference>
<feature type="region of interest" description="Disordered" evidence="1">
    <location>
        <begin position="1"/>
        <end position="181"/>
    </location>
</feature>
<evidence type="ECO:0000259" key="2">
    <source>
        <dbReference type="PROSITE" id="PS50235"/>
    </source>
</evidence>
<proteinExistence type="predicted"/>
<sequence length="667" mass="76168">MEVDDAGGQTLQEPIEISSESSQDSLPSPNIEHVMRPKSIPENQQEENDESVENDIAQVKIDEPLPPKTDEKPAKSVGEPAKKKKRKRVPQSSNNNSDEEVSKTQTTITDHFMVSPKSGNENEKPKTRGRKKSRKNSDEDFSMDPFTEYDRDPIISLKSDNSKKEPRKEKNRRVFQELQTRQSRRLQEKELEKYENVQEEVEMALTVIGEDKEDSQELGGNKKAPATRKMNGGLTNLGNTCYMNRALFALPVFISSLRCFTQQVRESQQEILQDSLLEVTQQLFESEDPEVRETLIAKFREIFIRNHNQFDNNDMQDAHEFLISLMESLRREIQVYSSCANCPITENFEIELLNERTCRICNEKSHTSDKELTLSMTVPENRQTVQNCITEQFTSSEVEKNCVKCGENTTHDIKTRISKSPKVMIIHFQRLLTEWNREENSIVCKKSSNTIDLSTTVSVKYVVDKKARESNAKHVLSPGELIVAKEAVEKLRVIETKKTAVVSSGIGVSDDFYKKRLGARAVKQLTEEQQIKYAMARSLEDSDEEEPPNDEPMLEPSSIESTSSYLPADINEQLNDNAKIKIKEEPLLNMSYGLVATINHHGKEANSGHYTSDVLNICTQRWTSFSDNRVRTIQENTVLGRRNLTYIQLFLDKDVASQIQQVEDESS</sequence>
<dbReference type="PANTHER" id="PTHR24006">
    <property type="entry name" value="UBIQUITIN CARBOXYL-TERMINAL HYDROLASE"/>
    <property type="match status" value="1"/>
</dbReference>
<dbReference type="Proteomes" id="UP001158576">
    <property type="component" value="Chromosome PAR"/>
</dbReference>
<protein>
    <submittedName>
        <fullName evidence="3">Oidioi.mRNA.OKI2018_I69.PAR.g12913.t1.cds</fullName>
    </submittedName>
</protein>
<reference evidence="3 4" key="1">
    <citation type="submission" date="2021-04" db="EMBL/GenBank/DDBJ databases">
        <authorList>
            <person name="Bliznina A."/>
        </authorList>
    </citation>
    <scope>NUCLEOTIDE SEQUENCE [LARGE SCALE GENOMIC DNA]</scope>
</reference>
<dbReference type="EMBL" id="OU015568">
    <property type="protein sequence ID" value="CAG5091201.1"/>
    <property type="molecule type" value="Genomic_DNA"/>
</dbReference>
<name>A0ABN7S282_OIKDI</name>
<feature type="domain" description="USP" evidence="2">
    <location>
        <begin position="232"/>
        <end position="653"/>
    </location>
</feature>
<dbReference type="SUPFAM" id="SSF54001">
    <property type="entry name" value="Cysteine proteinases"/>
    <property type="match status" value="1"/>
</dbReference>
<feature type="compositionally biased region" description="Acidic residues" evidence="1">
    <location>
        <begin position="44"/>
        <end position="53"/>
    </location>
</feature>
<organism evidence="3 4">
    <name type="scientific">Oikopleura dioica</name>
    <name type="common">Tunicate</name>
    <dbReference type="NCBI Taxonomy" id="34765"/>
    <lineage>
        <taxon>Eukaryota</taxon>
        <taxon>Metazoa</taxon>
        <taxon>Chordata</taxon>
        <taxon>Tunicata</taxon>
        <taxon>Appendicularia</taxon>
        <taxon>Copelata</taxon>
        <taxon>Oikopleuridae</taxon>
        <taxon>Oikopleura</taxon>
    </lineage>
</organism>
<dbReference type="Pfam" id="PF00443">
    <property type="entry name" value="UCH"/>
    <property type="match status" value="1"/>
</dbReference>
<dbReference type="InterPro" id="IPR038765">
    <property type="entry name" value="Papain-like_cys_pep_sf"/>
</dbReference>
<accession>A0ABN7S282</accession>
<dbReference type="PROSITE" id="PS50235">
    <property type="entry name" value="USP_3"/>
    <property type="match status" value="1"/>
</dbReference>
<dbReference type="InterPro" id="IPR001394">
    <property type="entry name" value="Peptidase_C19_UCH"/>
</dbReference>
<feature type="compositionally biased region" description="Acidic residues" evidence="1">
    <location>
        <begin position="541"/>
        <end position="553"/>
    </location>
</feature>
<keyword evidence="4" id="KW-1185">Reference proteome</keyword>
<evidence type="ECO:0000256" key="1">
    <source>
        <dbReference type="SAM" id="MobiDB-lite"/>
    </source>
</evidence>
<feature type="region of interest" description="Disordered" evidence="1">
    <location>
        <begin position="537"/>
        <end position="561"/>
    </location>
</feature>